<evidence type="ECO:0000313" key="1">
    <source>
        <dbReference type="EMBL" id="CAG8763086.1"/>
    </source>
</evidence>
<name>A0A9N9J4B9_9GLOM</name>
<organism evidence="1 2">
    <name type="scientific">Racocetra fulgida</name>
    <dbReference type="NCBI Taxonomy" id="60492"/>
    <lineage>
        <taxon>Eukaryota</taxon>
        <taxon>Fungi</taxon>
        <taxon>Fungi incertae sedis</taxon>
        <taxon>Mucoromycota</taxon>
        <taxon>Glomeromycotina</taxon>
        <taxon>Glomeromycetes</taxon>
        <taxon>Diversisporales</taxon>
        <taxon>Gigasporaceae</taxon>
        <taxon>Racocetra</taxon>
    </lineage>
</organism>
<comment type="caution">
    <text evidence="1">The sequence shown here is derived from an EMBL/GenBank/DDBJ whole genome shotgun (WGS) entry which is preliminary data.</text>
</comment>
<reference evidence="1" key="1">
    <citation type="submission" date="2021-06" db="EMBL/GenBank/DDBJ databases">
        <authorList>
            <person name="Kallberg Y."/>
            <person name="Tangrot J."/>
            <person name="Rosling A."/>
        </authorList>
    </citation>
    <scope>NUCLEOTIDE SEQUENCE</scope>
    <source>
        <strain evidence="1">IN212</strain>
    </source>
</reference>
<keyword evidence="2" id="KW-1185">Reference proteome</keyword>
<dbReference type="EMBL" id="CAJVPZ010042086">
    <property type="protein sequence ID" value="CAG8763086.1"/>
    <property type="molecule type" value="Genomic_DNA"/>
</dbReference>
<protein>
    <submittedName>
        <fullName evidence="1">385_t:CDS:1</fullName>
    </submittedName>
</protein>
<gene>
    <name evidence="1" type="ORF">RFULGI_LOCUS14463</name>
</gene>
<accession>A0A9N9J4B9</accession>
<dbReference type="Proteomes" id="UP000789396">
    <property type="component" value="Unassembled WGS sequence"/>
</dbReference>
<sequence length="48" mass="5370">MATNPGNYSLVNELYANSIFDEEEIPNTIEVPDDEIDLVDDILDNDIA</sequence>
<proteinExistence type="predicted"/>
<evidence type="ECO:0000313" key="2">
    <source>
        <dbReference type="Proteomes" id="UP000789396"/>
    </source>
</evidence>
<dbReference type="AlphaFoldDB" id="A0A9N9J4B9"/>
<feature type="non-terminal residue" evidence="1">
    <location>
        <position position="48"/>
    </location>
</feature>